<dbReference type="FunFam" id="1.20.1270.50:FF:000002">
    <property type="entry name" value="Alpha-mannosidase"/>
    <property type="match status" value="1"/>
</dbReference>
<evidence type="ECO:0000256" key="8">
    <source>
        <dbReference type="ARBA" id="ARBA00023295"/>
    </source>
</evidence>
<dbReference type="GO" id="GO:0046872">
    <property type="term" value="F:metal ion binding"/>
    <property type="evidence" value="ECO:0007669"/>
    <property type="project" value="UniProtKB-KW"/>
</dbReference>
<keyword evidence="6" id="KW-1015">Disulfide bond</keyword>
<dbReference type="Pfam" id="PF17677">
    <property type="entry name" value="Glyco_hydro38C2"/>
    <property type="match status" value="1"/>
</dbReference>
<protein>
    <recommendedName>
        <fullName evidence="9">Alpha-mannosidase</fullName>
        <ecNumber evidence="9">3.2.1.-</ecNumber>
    </recommendedName>
</protein>
<dbReference type="GO" id="GO:0030246">
    <property type="term" value="F:carbohydrate binding"/>
    <property type="evidence" value="ECO:0007669"/>
    <property type="project" value="InterPro"/>
</dbReference>
<dbReference type="InterPro" id="IPR011330">
    <property type="entry name" value="Glyco_hydro/deAcase_b/a-brl"/>
</dbReference>
<dbReference type="Pfam" id="PF01074">
    <property type="entry name" value="Glyco_hydro_38N"/>
    <property type="match status" value="1"/>
</dbReference>
<comment type="catalytic activity">
    <reaction evidence="1">
        <text>Hydrolysis of terminal, non-reducing alpha-D-mannose residues in alpha-D-mannosides.</text>
        <dbReference type="EC" id="3.2.1.24"/>
    </reaction>
</comment>
<evidence type="ECO:0000313" key="11">
    <source>
        <dbReference type="Ensembl" id="ENSOMYP00000120664.1"/>
    </source>
</evidence>
<proteinExistence type="inferred from homology"/>
<dbReference type="SUPFAM" id="SSF88688">
    <property type="entry name" value="Families 57/38 glycoside transferase middle domain"/>
    <property type="match status" value="1"/>
</dbReference>
<dbReference type="InterPro" id="IPR011013">
    <property type="entry name" value="Gal_mutarotase_sf_dom"/>
</dbReference>
<dbReference type="Pfam" id="PF09261">
    <property type="entry name" value="Alpha-mann_mid"/>
    <property type="match status" value="1"/>
</dbReference>
<keyword evidence="4 9" id="KW-0378">Hydrolase</keyword>
<dbReference type="Gene3D" id="2.60.40.1360">
    <property type="match status" value="1"/>
</dbReference>
<keyword evidence="12" id="KW-1185">Reference proteome</keyword>
<dbReference type="GO" id="GO:0006013">
    <property type="term" value="P:mannose metabolic process"/>
    <property type="evidence" value="ECO:0007669"/>
    <property type="project" value="InterPro"/>
</dbReference>
<dbReference type="GO" id="GO:0005764">
    <property type="term" value="C:lysosome"/>
    <property type="evidence" value="ECO:0007669"/>
    <property type="project" value="TreeGrafter"/>
</dbReference>
<keyword evidence="5 9" id="KW-0862">Zinc</keyword>
<dbReference type="SMART" id="SM00872">
    <property type="entry name" value="Alpha-mann_mid"/>
    <property type="match status" value="1"/>
</dbReference>
<dbReference type="InterPro" id="IPR000602">
    <property type="entry name" value="Glyco_hydro_38_N"/>
</dbReference>
<dbReference type="InterPro" id="IPR013780">
    <property type="entry name" value="Glyco_hydro_b"/>
</dbReference>
<name>A0A8K9VEH2_ONCMY</name>
<dbReference type="Pfam" id="PF07748">
    <property type="entry name" value="Glyco_hydro_38C"/>
    <property type="match status" value="1"/>
</dbReference>
<evidence type="ECO:0000256" key="2">
    <source>
        <dbReference type="ARBA" id="ARBA00009792"/>
    </source>
</evidence>
<evidence type="ECO:0000313" key="12">
    <source>
        <dbReference type="Proteomes" id="UP000694395"/>
    </source>
</evidence>
<dbReference type="InterPro" id="IPR027291">
    <property type="entry name" value="Glyco_hydro_38_N_sf"/>
</dbReference>
<reference evidence="11" key="1">
    <citation type="submission" date="2020-07" db="EMBL/GenBank/DDBJ databases">
        <title>A long reads based de novo assembly of the rainbow trout Arlee double haploid line genome.</title>
        <authorList>
            <person name="Gao G."/>
            <person name="Palti Y."/>
        </authorList>
    </citation>
    <scope>NUCLEOTIDE SEQUENCE [LARGE SCALE GENOMIC DNA]</scope>
</reference>
<dbReference type="Gene3D" id="2.60.40.1180">
    <property type="entry name" value="Golgi alpha-mannosidase II"/>
    <property type="match status" value="1"/>
</dbReference>
<dbReference type="GO" id="GO:0004559">
    <property type="term" value="F:alpha-mannosidase activity"/>
    <property type="evidence" value="ECO:0007669"/>
    <property type="project" value="UniProtKB-EC"/>
</dbReference>
<dbReference type="CDD" id="cd10810">
    <property type="entry name" value="GH38N_AMII_LAM_like"/>
    <property type="match status" value="1"/>
</dbReference>
<organism evidence="11 12">
    <name type="scientific">Oncorhynchus mykiss</name>
    <name type="common">Rainbow trout</name>
    <name type="synonym">Salmo gairdneri</name>
    <dbReference type="NCBI Taxonomy" id="8022"/>
    <lineage>
        <taxon>Eukaryota</taxon>
        <taxon>Metazoa</taxon>
        <taxon>Chordata</taxon>
        <taxon>Craniata</taxon>
        <taxon>Vertebrata</taxon>
        <taxon>Euteleostomi</taxon>
        <taxon>Actinopterygii</taxon>
        <taxon>Neopterygii</taxon>
        <taxon>Teleostei</taxon>
        <taxon>Protacanthopterygii</taxon>
        <taxon>Salmoniformes</taxon>
        <taxon>Salmonidae</taxon>
        <taxon>Salmoninae</taxon>
        <taxon>Oncorhynchus</taxon>
    </lineage>
</organism>
<accession>A0A8K9VEH2</accession>
<keyword evidence="7" id="KW-0325">Glycoprotein</keyword>
<comment type="cofactor">
    <cofactor evidence="9">
        <name>Zn(2+)</name>
        <dbReference type="ChEBI" id="CHEBI:29105"/>
    </cofactor>
    <text evidence="9">Binds 1 zinc ion per subunit.</text>
</comment>
<dbReference type="Ensembl" id="ENSOMYT00000133154.1">
    <property type="protein sequence ID" value="ENSOMYP00000120664.1"/>
    <property type="gene ID" value="ENSOMYG00000056311.1"/>
</dbReference>
<dbReference type="PANTHER" id="PTHR11607">
    <property type="entry name" value="ALPHA-MANNOSIDASE"/>
    <property type="match status" value="1"/>
</dbReference>
<dbReference type="Gene3D" id="2.70.98.30">
    <property type="entry name" value="Golgi alpha-mannosidase II, domain 4"/>
    <property type="match status" value="1"/>
</dbReference>
<evidence type="ECO:0000256" key="6">
    <source>
        <dbReference type="ARBA" id="ARBA00023157"/>
    </source>
</evidence>
<comment type="similarity">
    <text evidence="2 9">Belongs to the glycosyl hydrolase 38 family.</text>
</comment>
<evidence type="ECO:0000256" key="4">
    <source>
        <dbReference type="ARBA" id="ARBA00022801"/>
    </source>
</evidence>
<keyword evidence="8 9" id="KW-0326">Glycosidase</keyword>
<reference evidence="11" key="2">
    <citation type="submission" date="2025-08" db="UniProtKB">
        <authorList>
            <consortium name="Ensembl"/>
        </authorList>
    </citation>
    <scope>IDENTIFICATION</scope>
</reference>
<dbReference type="GeneTree" id="ENSGT01030000234638"/>
<dbReference type="SUPFAM" id="SSF88713">
    <property type="entry name" value="Glycoside hydrolase/deacetylase"/>
    <property type="match status" value="1"/>
</dbReference>
<feature type="domain" description="Glycoside hydrolase family 38 central" evidence="10">
    <location>
        <begin position="371"/>
        <end position="450"/>
    </location>
</feature>
<dbReference type="InterPro" id="IPR050843">
    <property type="entry name" value="Glycosyl_Hydrlase_38"/>
</dbReference>
<evidence type="ECO:0000256" key="9">
    <source>
        <dbReference type="RuleBase" id="RU361199"/>
    </source>
</evidence>
<dbReference type="AlphaFoldDB" id="A0A8K9VEH2"/>
<evidence type="ECO:0000256" key="3">
    <source>
        <dbReference type="ARBA" id="ARBA00022723"/>
    </source>
</evidence>
<evidence type="ECO:0000256" key="1">
    <source>
        <dbReference type="ARBA" id="ARBA00000365"/>
    </source>
</evidence>
<dbReference type="InterPro" id="IPR041147">
    <property type="entry name" value="GH38_C"/>
</dbReference>
<dbReference type="InterPro" id="IPR011682">
    <property type="entry name" value="Glyco_hydro_38_C"/>
</dbReference>
<evidence type="ECO:0000256" key="7">
    <source>
        <dbReference type="ARBA" id="ARBA00023180"/>
    </source>
</evidence>
<dbReference type="FunFam" id="2.70.98.30:FF:000003">
    <property type="entry name" value="Alpha-mannosidase"/>
    <property type="match status" value="1"/>
</dbReference>
<dbReference type="InterPro" id="IPR028995">
    <property type="entry name" value="Glyco_hydro_57/38_cen_sf"/>
</dbReference>
<dbReference type="Gene3D" id="1.20.1270.50">
    <property type="entry name" value="Glycoside hydrolase family 38, central domain"/>
    <property type="match status" value="2"/>
</dbReference>
<keyword evidence="3 9" id="KW-0479">Metal-binding</keyword>
<dbReference type="SUPFAM" id="SSF74650">
    <property type="entry name" value="Galactose mutarotase-like"/>
    <property type="match status" value="1"/>
</dbReference>
<dbReference type="FunFam" id="3.20.110.10:FF:000001">
    <property type="entry name" value="Alpha-mannosidase"/>
    <property type="match status" value="1"/>
</dbReference>
<dbReference type="FunFam" id="1.20.1270.50:FF:000003">
    <property type="entry name" value="Alpha-mannosidase"/>
    <property type="match status" value="1"/>
</dbReference>
<evidence type="ECO:0000259" key="10">
    <source>
        <dbReference type="SMART" id="SM00872"/>
    </source>
</evidence>
<dbReference type="InterPro" id="IPR015341">
    <property type="entry name" value="Glyco_hydro_38_cen"/>
</dbReference>
<dbReference type="EC" id="3.2.1.-" evidence="9"/>
<dbReference type="Proteomes" id="UP000694395">
    <property type="component" value="Chromosome 17"/>
</dbReference>
<sequence length="923" mass="104841">MIGKIHKQMSHDSWLFSKMATPEYTPFVFLLLLFQSSVWGFPSCHATKPGMLNVHLVPHTHDDVGWLKTVDQYFYGDRNDIQHAGVQYILDSVVDQLLKNPDRRFIYVETAFFYRWWKQQTDDMQNTVKQLVNEGRLEFVNGGWCMSDEATTHYSAVIDQMTMGLRFLNDTFGHCGRPRVAWHIDPFGHAREHASMFAQMGYDGFFFGRLDYQDRNRRMVAREQEMLWRASESLTPPMADLFTGILPNGYNPPEGFCWDQSCDDPPIRDDPDLEDYNVDDVVTRFLHIALVYKTNHIIMTMGSDFQYENANLWYKNLDKLIRYVNQMQSNGSEVNVLYSTPSCYLQELHRANLTWPLKGDDFFPYADSAHDFWTGYFTSRPALKRYERISNSYLQTCKQLEVLGGPISRKGPFGAGDSETLKKAMAVAQHHDAVSGTEKQHVANDYARKLANGWAHCQVLVSNTLSSLSGSSAPRVYCEHLNISVCPLTETSKKFSVNVYNPLARPVSWPVRLPVNGTAYRISDAKGKAVDSQVGLSVLIMVVICRCSITFVMTFLRVTFDPETGLLSSLSNLETQQTVKLSQNFYWYNASDGNNSESIQMSGAYIFRPNTSTPFIISKTAKIETLQNSVVQEVRQWFSPWVSQVVRLYTDSRALELEWTVGPVPIGDDLGKEVISRLDSSINSSGVFYTDSNGREMLQRRKDYRPTWNLRQSEPIAGNYYPINSRAYIKDDKDQLTVVTDRSQGGGSIQDGSLEIMLHRRLLYDDVRGVGEPLNEMSDIYPEGLVVRGRHLLSLSPPATAADTHRPLAQEVYQAGGEREPIFSGLQAVLPPAVHLLTVSQWDQDTVLLRLEHQYQASESKEHSQPVTVNLQKLFSTLDVLGVSEMNLSANQWKDEMTRLDWKAESGTHHTGVTNQLSAYSAL</sequence>
<evidence type="ECO:0000256" key="5">
    <source>
        <dbReference type="ARBA" id="ARBA00022833"/>
    </source>
</evidence>
<dbReference type="InterPro" id="IPR037094">
    <property type="entry name" value="Glyco_hydro_38_cen_sf"/>
</dbReference>
<dbReference type="Gene3D" id="3.20.110.10">
    <property type="entry name" value="Glycoside hydrolase 38, N terminal domain"/>
    <property type="match status" value="1"/>
</dbReference>
<reference evidence="11" key="3">
    <citation type="submission" date="2025-09" db="UniProtKB">
        <authorList>
            <consortium name="Ensembl"/>
        </authorList>
    </citation>
    <scope>IDENTIFICATION</scope>
</reference>
<dbReference type="PANTHER" id="PTHR11607:SF3">
    <property type="entry name" value="LYSOSOMAL ALPHA-MANNOSIDASE"/>
    <property type="match status" value="1"/>
</dbReference>